<comment type="caution">
    <text evidence="1">The sequence shown here is derived from an EMBL/GenBank/DDBJ whole genome shotgun (WGS) entry which is preliminary data.</text>
</comment>
<dbReference type="Proteomes" id="UP001211907">
    <property type="component" value="Unassembled WGS sequence"/>
</dbReference>
<accession>A0AAD5SWD3</accession>
<proteinExistence type="predicted"/>
<protein>
    <submittedName>
        <fullName evidence="1">Uncharacterized protein</fullName>
    </submittedName>
</protein>
<gene>
    <name evidence="1" type="ORF">HK100_003676</name>
</gene>
<name>A0AAD5SWD3_9FUNG</name>
<dbReference type="EMBL" id="JADGJH010001934">
    <property type="protein sequence ID" value="KAJ3106853.1"/>
    <property type="molecule type" value="Genomic_DNA"/>
</dbReference>
<keyword evidence="2" id="KW-1185">Reference proteome</keyword>
<dbReference type="AlphaFoldDB" id="A0AAD5SWD3"/>
<evidence type="ECO:0000313" key="1">
    <source>
        <dbReference type="EMBL" id="KAJ3106853.1"/>
    </source>
</evidence>
<evidence type="ECO:0000313" key="2">
    <source>
        <dbReference type="Proteomes" id="UP001211907"/>
    </source>
</evidence>
<reference evidence="1" key="1">
    <citation type="submission" date="2020-05" db="EMBL/GenBank/DDBJ databases">
        <title>Phylogenomic resolution of chytrid fungi.</title>
        <authorList>
            <person name="Stajich J.E."/>
            <person name="Amses K."/>
            <person name="Simmons R."/>
            <person name="Seto K."/>
            <person name="Myers J."/>
            <person name="Bonds A."/>
            <person name="Quandt C.A."/>
            <person name="Barry K."/>
            <person name="Liu P."/>
            <person name="Grigoriev I."/>
            <person name="Longcore J.E."/>
            <person name="James T.Y."/>
        </authorList>
    </citation>
    <scope>NUCLEOTIDE SEQUENCE</scope>
    <source>
        <strain evidence="1">JEL0513</strain>
    </source>
</reference>
<organism evidence="1 2">
    <name type="scientific">Physocladia obscura</name>
    <dbReference type="NCBI Taxonomy" id="109957"/>
    <lineage>
        <taxon>Eukaryota</taxon>
        <taxon>Fungi</taxon>
        <taxon>Fungi incertae sedis</taxon>
        <taxon>Chytridiomycota</taxon>
        <taxon>Chytridiomycota incertae sedis</taxon>
        <taxon>Chytridiomycetes</taxon>
        <taxon>Chytridiales</taxon>
        <taxon>Chytriomycetaceae</taxon>
        <taxon>Physocladia</taxon>
    </lineage>
</organism>
<feature type="non-terminal residue" evidence="1">
    <location>
        <position position="71"/>
    </location>
</feature>
<sequence length="71" mass="7988">MSALGDAAISFARIQTLFNAREFDEAIVCVVEARCFKSRYLHESTQQRIFRFQQDGGRNGTIEFKGASLIA</sequence>